<dbReference type="AlphaFoldDB" id="A0A5B8LLZ1"/>
<feature type="transmembrane region" description="Helical" evidence="8">
    <location>
        <begin position="289"/>
        <end position="313"/>
    </location>
</feature>
<feature type="transmembrane region" description="Helical" evidence="8">
    <location>
        <begin position="325"/>
        <end position="343"/>
    </location>
</feature>
<name>A0A5B8LLZ1_9SPHN</name>
<dbReference type="GO" id="GO:0005886">
    <property type="term" value="C:plasma membrane"/>
    <property type="evidence" value="ECO:0007669"/>
    <property type="project" value="UniProtKB-SubCell"/>
</dbReference>
<evidence type="ECO:0000256" key="2">
    <source>
        <dbReference type="ARBA" id="ARBA00022448"/>
    </source>
</evidence>
<dbReference type="InterPro" id="IPR018456">
    <property type="entry name" value="PTR2_symporter_CS"/>
</dbReference>
<dbReference type="SUPFAM" id="SSF103473">
    <property type="entry name" value="MFS general substrate transporter"/>
    <property type="match status" value="1"/>
</dbReference>
<dbReference type="OrthoDB" id="9772725at2"/>
<evidence type="ECO:0000256" key="6">
    <source>
        <dbReference type="ARBA" id="ARBA00022989"/>
    </source>
</evidence>
<dbReference type="PROSITE" id="PS50850">
    <property type="entry name" value="MFS"/>
    <property type="match status" value="1"/>
</dbReference>
<dbReference type="GO" id="GO:0006857">
    <property type="term" value="P:oligopeptide transport"/>
    <property type="evidence" value="ECO:0007669"/>
    <property type="project" value="InterPro"/>
</dbReference>
<evidence type="ECO:0000256" key="5">
    <source>
        <dbReference type="ARBA" id="ARBA00022856"/>
    </source>
</evidence>
<feature type="transmembrane region" description="Helical" evidence="8">
    <location>
        <begin position="169"/>
        <end position="189"/>
    </location>
</feature>
<keyword evidence="2" id="KW-0813">Transport</keyword>
<evidence type="ECO:0000313" key="10">
    <source>
        <dbReference type="EMBL" id="QDZ09271.1"/>
    </source>
</evidence>
<gene>
    <name evidence="10" type="ORF">FPZ24_16135</name>
</gene>
<dbReference type="PANTHER" id="PTHR23517:SF15">
    <property type="entry name" value="PROTON-DEPENDENT OLIGOPEPTIDE FAMILY TRANSPORT PROTEIN"/>
    <property type="match status" value="1"/>
</dbReference>
<evidence type="ECO:0000313" key="11">
    <source>
        <dbReference type="Proteomes" id="UP000315673"/>
    </source>
</evidence>
<feature type="transmembrane region" description="Helical" evidence="8">
    <location>
        <begin position="77"/>
        <end position="100"/>
    </location>
</feature>
<evidence type="ECO:0000256" key="8">
    <source>
        <dbReference type="SAM" id="Phobius"/>
    </source>
</evidence>
<dbReference type="EMBL" id="CP042306">
    <property type="protein sequence ID" value="QDZ09271.1"/>
    <property type="molecule type" value="Genomic_DNA"/>
</dbReference>
<keyword evidence="4 8" id="KW-0812">Transmembrane</keyword>
<reference evidence="10 11" key="1">
    <citation type="submission" date="2019-07" db="EMBL/GenBank/DDBJ databases">
        <title>Full genome sequence of Sphingomonas sp. 4R-6-7(HKS19).</title>
        <authorList>
            <person name="Im W.-T."/>
        </authorList>
    </citation>
    <scope>NUCLEOTIDE SEQUENCE [LARGE SCALE GENOMIC DNA]</scope>
    <source>
        <strain evidence="10 11">HKS19</strain>
    </source>
</reference>
<feature type="transmembrane region" description="Helical" evidence="8">
    <location>
        <begin position="387"/>
        <end position="410"/>
    </location>
</feature>
<feature type="transmembrane region" description="Helical" evidence="8">
    <location>
        <begin position="130"/>
        <end position="148"/>
    </location>
</feature>
<evidence type="ECO:0000259" key="9">
    <source>
        <dbReference type="PROSITE" id="PS50850"/>
    </source>
</evidence>
<evidence type="ECO:0000256" key="7">
    <source>
        <dbReference type="ARBA" id="ARBA00023136"/>
    </source>
</evidence>
<organism evidence="10 11">
    <name type="scientific">Sphingomonas panacisoli</name>
    <dbReference type="NCBI Taxonomy" id="1813879"/>
    <lineage>
        <taxon>Bacteria</taxon>
        <taxon>Pseudomonadati</taxon>
        <taxon>Pseudomonadota</taxon>
        <taxon>Alphaproteobacteria</taxon>
        <taxon>Sphingomonadales</taxon>
        <taxon>Sphingomonadaceae</taxon>
        <taxon>Sphingomonas</taxon>
    </lineage>
</organism>
<feature type="transmembrane region" description="Helical" evidence="8">
    <location>
        <begin position="243"/>
        <end position="269"/>
    </location>
</feature>
<evidence type="ECO:0000256" key="4">
    <source>
        <dbReference type="ARBA" id="ARBA00022692"/>
    </source>
</evidence>
<dbReference type="InterPro" id="IPR050171">
    <property type="entry name" value="MFS_Transporters"/>
</dbReference>
<keyword evidence="6 8" id="KW-1133">Transmembrane helix</keyword>
<dbReference type="PROSITE" id="PS01022">
    <property type="entry name" value="PTR2_1"/>
    <property type="match status" value="1"/>
</dbReference>
<dbReference type="Proteomes" id="UP000315673">
    <property type="component" value="Chromosome"/>
</dbReference>
<keyword evidence="5" id="KW-0653">Protein transport</keyword>
<feature type="transmembrane region" description="Helical" evidence="8">
    <location>
        <begin position="195"/>
        <end position="214"/>
    </location>
</feature>
<evidence type="ECO:0000256" key="1">
    <source>
        <dbReference type="ARBA" id="ARBA00004651"/>
    </source>
</evidence>
<feature type="transmembrane region" description="Helical" evidence="8">
    <location>
        <begin position="355"/>
        <end position="380"/>
    </location>
</feature>
<keyword evidence="11" id="KW-1185">Reference proteome</keyword>
<dbReference type="InterPro" id="IPR020846">
    <property type="entry name" value="MFS_dom"/>
</dbReference>
<accession>A0A5B8LLZ1</accession>
<evidence type="ECO:0000256" key="3">
    <source>
        <dbReference type="ARBA" id="ARBA00022475"/>
    </source>
</evidence>
<feature type="transmembrane region" description="Helical" evidence="8">
    <location>
        <begin position="422"/>
        <end position="444"/>
    </location>
</feature>
<dbReference type="InterPro" id="IPR005279">
    <property type="entry name" value="Dipep/tripep_permease"/>
</dbReference>
<keyword evidence="5" id="KW-0571">Peptide transport</keyword>
<dbReference type="KEGG" id="spai:FPZ24_16135"/>
<feature type="domain" description="Major facilitator superfamily (MFS) profile" evidence="9">
    <location>
        <begin position="37"/>
        <end position="453"/>
    </location>
</feature>
<dbReference type="GO" id="GO:1904680">
    <property type="term" value="F:peptide transmembrane transporter activity"/>
    <property type="evidence" value="ECO:0007669"/>
    <property type="project" value="InterPro"/>
</dbReference>
<dbReference type="NCBIfam" id="TIGR00924">
    <property type="entry name" value="yjdL_sub1_fam"/>
    <property type="match status" value="1"/>
</dbReference>
<comment type="subcellular location">
    <subcellularLocation>
        <location evidence="1">Cell membrane</location>
        <topology evidence="1">Multi-pass membrane protein</topology>
    </subcellularLocation>
</comment>
<dbReference type="InterPro" id="IPR000109">
    <property type="entry name" value="POT_fam"/>
</dbReference>
<sequence>MTLPHKREFLGHPLGLPVIAGTEAFERFSYYGMQTLLVLYMIKALLLPGHVENIAGFGWFSSVLTHIYGAAPNTQALSSHIFGTYTSLVYVTPILGGIIADRWLGKTRTITLGALLMTAGHFLMAFDVSFLFALLLLVLGVGCLKGNLASQVGALYGPGDNRTADAFQIYYLGISGGAFLSPIICGALGEKVAWHWGFGAAGVGMLIGLLVYLTGRRHLPPEPRTMKADGPPAPPMTARDWKVLVLLLLMIPVLAASALGNQQMFNAYLVWADRSYEFMLFGARMPTSFLVSFDAITGFATLAGAVAFWRWYGRRWRDPDEITKLVIGCIISSSAFILVAVVASHADASGSKVPLWVALLVNTLNNLGFANVFPVSLALYSRSAPRAIAGTVIGIYYLFLFGANLAVGWVGGWLDLMPAGQFWGLHVASILGAAAIFLGVKLVFGKILQPEPTTVPTA</sequence>
<protein>
    <submittedName>
        <fullName evidence="10">Peptide MFS transporter</fullName>
    </submittedName>
</protein>
<dbReference type="InterPro" id="IPR036259">
    <property type="entry name" value="MFS_trans_sf"/>
</dbReference>
<dbReference type="PANTHER" id="PTHR23517">
    <property type="entry name" value="RESISTANCE PROTEIN MDTM, PUTATIVE-RELATED-RELATED"/>
    <property type="match status" value="1"/>
</dbReference>
<proteinExistence type="predicted"/>
<dbReference type="Pfam" id="PF00854">
    <property type="entry name" value="PTR2"/>
    <property type="match status" value="2"/>
</dbReference>
<dbReference type="Gene3D" id="1.20.1250.20">
    <property type="entry name" value="MFS general substrate transporter like domains"/>
    <property type="match status" value="2"/>
</dbReference>
<keyword evidence="3" id="KW-1003">Cell membrane</keyword>
<keyword evidence="7 8" id="KW-0472">Membrane</keyword>